<dbReference type="AlphaFoldDB" id="A0A9N9G274"/>
<reference evidence="4" key="1">
    <citation type="submission" date="2021-06" db="EMBL/GenBank/DDBJ databases">
        <authorList>
            <person name="Kallberg Y."/>
            <person name="Tangrot J."/>
            <person name="Rosling A."/>
        </authorList>
    </citation>
    <scope>NUCLEOTIDE SEQUENCE</scope>
    <source>
        <strain evidence="4">UK204</strain>
    </source>
</reference>
<gene>
    <name evidence="4" type="ORF">FCALED_LOCUS7263</name>
</gene>
<evidence type="ECO:0000256" key="3">
    <source>
        <dbReference type="SAM" id="Coils"/>
    </source>
</evidence>
<evidence type="ECO:0000256" key="2">
    <source>
        <dbReference type="ARBA" id="ARBA00022737"/>
    </source>
</evidence>
<dbReference type="InterPro" id="IPR032675">
    <property type="entry name" value="LRR_dom_sf"/>
</dbReference>
<evidence type="ECO:0000313" key="4">
    <source>
        <dbReference type="EMBL" id="CAG8574528.1"/>
    </source>
</evidence>
<dbReference type="EMBL" id="CAJVPQ010001895">
    <property type="protein sequence ID" value="CAG8574528.1"/>
    <property type="molecule type" value="Genomic_DNA"/>
</dbReference>
<keyword evidence="1" id="KW-0433">Leucine-rich repeat</keyword>
<keyword evidence="5" id="KW-1185">Reference proteome</keyword>
<dbReference type="Proteomes" id="UP000789570">
    <property type="component" value="Unassembled WGS sequence"/>
</dbReference>
<dbReference type="SUPFAM" id="SSF52058">
    <property type="entry name" value="L domain-like"/>
    <property type="match status" value="1"/>
</dbReference>
<dbReference type="InterPro" id="IPR025875">
    <property type="entry name" value="Leu-rich_rpt_4"/>
</dbReference>
<dbReference type="OrthoDB" id="2373850at2759"/>
<dbReference type="Pfam" id="PF12799">
    <property type="entry name" value="LRR_4"/>
    <property type="match status" value="1"/>
</dbReference>
<dbReference type="Gene3D" id="3.80.10.10">
    <property type="entry name" value="Ribonuclease Inhibitor"/>
    <property type="match status" value="1"/>
</dbReference>
<evidence type="ECO:0000256" key="1">
    <source>
        <dbReference type="ARBA" id="ARBA00022614"/>
    </source>
</evidence>
<sequence length="536" mass="62414">MSTRWLEEEYPKGKREHIVKLEISDKKLNGALKLDGFIKLEELHCSNNELTSLDVSNCSKLTYLDVNYNQIRDLILPKNEVGLKYLNLLNNNLPEQDLNLFGKFINLKELHIGTIGDDSEVYNHFHGSLEPLKFLTKLEMLSINNTDIDSGLEYLPISVKILRCLADRPNAKVKIINMQLEKFAIDKVDAFQGRYNLKAWRDYQRIEIEKEILQEQLDNLIKELTSNQEEHLYIQQIELEAKQEELKAKKFQLDREVTILKQQVDALKADIKQKENELKNLTAQKLTEKLQKEENDRKRNLDLIREAKVELENKLGVVDKELRNKNDVIVDLENQRLQIISEIDSIKIEKENLKRLNEGLKICGGKFSVDLGNHLKKLKEGLSSKGLQKKVKQKNDELEKVRKNGRNLQKEKDSLIITINKLQKELSSTEKTLGNESPREKELEEKLGEIIRSVPQIVTKKIELKESINIIREDLSKKRKPLLEELLKEVNGGSTSEKLESIKKDLCTELPENVIQDLLNKQVEVNRLWYHWKPKE</sequence>
<organism evidence="4 5">
    <name type="scientific">Funneliformis caledonium</name>
    <dbReference type="NCBI Taxonomy" id="1117310"/>
    <lineage>
        <taxon>Eukaryota</taxon>
        <taxon>Fungi</taxon>
        <taxon>Fungi incertae sedis</taxon>
        <taxon>Mucoromycota</taxon>
        <taxon>Glomeromycotina</taxon>
        <taxon>Glomeromycetes</taxon>
        <taxon>Glomerales</taxon>
        <taxon>Glomeraceae</taxon>
        <taxon>Funneliformis</taxon>
    </lineage>
</organism>
<evidence type="ECO:0000313" key="5">
    <source>
        <dbReference type="Proteomes" id="UP000789570"/>
    </source>
</evidence>
<comment type="caution">
    <text evidence="4">The sequence shown here is derived from an EMBL/GenBank/DDBJ whole genome shotgun (WGS) entry which is preliminary data.</text>
</comment>
<keyword evidence="3" id="KW-0175">Coiled coil</keyword>
<proteinExistence type="predicted"/>
<accession>A0A9N9G274</accession>
<feature type="coiled-coil region" evidence="3">
    <location>
        <begin position="384"/>
        <end position="432"/>
    </location>
</feature>
<protein>
    <submittedName>
        <fullName evidence="4">7513_t:CDS:1</fullName>
    </submittedName>
</protein>
<feature type="coiled-coil region" evidence="3">
    <location>
        <begin position="203"/>
        <end position="310"/>
    </location>
</feature>
<name>A0A9N9G274_9GLOM</name>
<keyword evidence="2" id="KW-0677">Repeat</keyword>